<proteinExistence type="predicted"/>
<sequence length="201" mass="22580">MIVMRLDFEQSRLERARAALSGVRGGAETAVCRALNKAVKHARTASVRYICENYNIRPSEARRNLTVSLASRNKQNAQLVQKGSPLALSKFLIAPKKPPNQKGKKPEARARTIAGVRFGTRKELPHAFVARTRNGHLGVWSRAPEKGRRAIRQRYTTSVPQMLNNEAVMKRLDEEARQIMSAELDRQVDLILSGREKGKKS</sequence>
<keyword evidence="2" id="KW-1185">Reference proteome</keyword>
<dbReference type="EMBL" id="ADFP01000106">
    <property type="protein sequence ID" value="EFB89918.1"/>
    <property type="molecule type" value="Genomic_DNA"/>
</dbReference>
<name>A0ABM9ZSL9_9BACT</name>
<dbReference type="InterPro" id="IPR010633">
    <property type="entry name" value="Phage_lambda_GpZ"/>
</dbReference>
<dbReference type="RefSeq" id="WP_009165635.1">
    <property type="nucleotide sequence ID" value="NZ_ADFP01000106.1"/>
</dbReference>
<evidence type="ECO:0008006" key="3">
    <source>
        <dbReference type="Google" id="ProtNLM"/>
    </source>
</evidence>
<gene>
    <name evidence="1" type="ORF">HMPREF7215_2789</name>
</gene>
<comment type="caution">
    <text evidence="1">The sequence shown here is derived from an EMBL/GenBank/DDBJ whole genome shotgun (WGS) entry which is preliminary data.</text>
</comment>
<dbReference type="Proteomes" id="UP000006462">
    <property type="component" value="Unassembled WGS sequence"/>
</dbReference>
<accession>A0ABM9ZSL9</accession>
<evidence type="ECO:0000313" key="1">
    <source>
        <dbReference type="EMBL" id="EFB89918.1"/>
    </source>
</evidence>
<reference evidence="1 2" key="1">
    <citation type="submission" date="2009-12" db="EMBL/GenBank/DDBJ databases">
        <authorList>
            <person name="Shrivastava S."/>
            <person name="Madupu R."/>
            <person name="Durkin A.S."/>
            <person name="Torralba M."/>
            <person name="Methe B."/>
            <person name="Sutton G.G."/>
            <person name="Strausberg R.L."/>
            <person name="Nelson K.E."/>
        </authorList>
    </citation>
    <scope>NUCLEOTIDE SEQUENCE [LARGE SCALE GENOMIC DNA]</scope>
    <source>
        <strain evidence="1 2">W5455</strain>
    </source>
</reference>
<dbReference type="Pfam" id="PF06763">
    <property type="entry name" value="Minor_tail_Z"/>
    <property type="match status" value="1"/>
</dbReference>
<organism evidence="1 2">
    <name type="scientific">Pyramidobacter piscolens W5455</name>
    <dbReference type="NCBI Taxonomy" id="352165"/>
    <lineage>
        <taxon>Bacteria</taxon>
        <taxon>Thermotogati</taxon>
        <taxon>Synergistota</taxon>
        <taxon>Synergistia</taxon>
        <taxon>Synergistales</taxon>
        <taxon>Dethiosulfovibrionaceae</taxon>
        <taxon>Pyramidobacter</taxon>
    </lineage>
</organism>
<protein>
    <recommendedName>
        <fullName evidence="3">Prophage minor tail protein Z (GPZ)</fullName>
    </recommendedName>
</protein>
<evidence type="ECO:0000313" key="2">
    <source>
        <dbReference type="Proteomes" id="UP000006462"/>
    </source>
</evidence>